<keyword evidence="11" id="KW-1185">Reference proteome</keyword>
<evidence type="ECO:0000256" key="2">
    <source>
        <dbReference type="ARBA" id="ARBA00022475"/>
    </source>
</evidence>
<gene>
    <name evidence="10" type="ORF">OMAG_001673</name>
</gene>
<feature type="transmembrane region" description="Helical" evidence="8">
    <location>
        <begin position="403"/>
        <end position="422"/>
    </location>
</feature>
<dbReference type="PANTHER" id="PTHR33908">
    <property type="entry name" value="MANNOSYLTRANSFERASE YKCB-RELATED"/>
    <property type="match status" value="1"/>
</dbReference>
<feature type="transmembrane region" description="Helical" evidence="8">
    <location>
        <begin position="6"/>
        <end position="23"/>
    </location>
</feature>
<evidence type="ECO:0000313" key="11">
    <source>
        <dbReference type="Proteomes" id="UP000033428"/>
    </source>
</evidence>
<keyword evidence="6 8" id="KW-1133">Transmembrane helix</keyword>
<dbReference type="InterPro" id="IPR038731">
    <property type="entry name" value="RgtA/B/C-like"/>
</dbReference>
<dbReference type="GO" id="GO:0016763">
    <property type="term" value="F:pentosyltransferase activity"/>
    <property type="evidence" value="ECO:0007669"/>
    <property type="project" value="TreeGrafter"/>
</dbReference>
<keyword evidence="5 8" id="KW-0812">Transmembrane</keyword>
<evidence type="ECO:0000256" key="4">
    <source>
        <dbReference type="ARBA" id="ARBA00022679"/>
    </source>
</evidence>
<protein>
    <submittedName>
        <fullName evidence="10">Membrane protein</fullName>
    </submittedName>
</protein>
<evidence type="ECO:0000259" key="9">
    <source>
        <dbReference type="Pfam" id="PF13231"/>
    </source>
</evidence>
<feature type="transmembrane region" description="Helical" evidence="8">
    <location>
        <begin position="191"/>
        <end position="212"/>
    </location>
</feature>
<dbReference type="AlphaFoldDB" id="A0A0F0CMH0"/>
<dbReference type="GO" id="GO:0009103">
    <property type="term" value="P:lipopolysaccharide biosynthetic process"/>
    <property type="evidence" value="ECO:0007669"/>
    <property type="project" value="UniProtKB-ARBA"/>
</dbReference>
<feature type="transmembrane region" description="Helical" evidence="8">
    <location>
        <begin position="108"/>
        <end position="130"/>
    </location>
</feature>
<feature type="transmembrane region" description="Helical" evidence="8">
    <location>
        <begin position="372"/>
        <end position="391"/>
    </location>
</feature>
<sequence>MLIMIFIISLILLFFMGACIAAITEKILKYNFHFLEFLACSFLFGITASVAEIFLFSILNTAFTAKNIMLFSALPITVGSIIVFNKLPCLAHALKIQNTKAKHKFKTIELIFICGLIIQFLWIIFFVYLIPINSHDAIANYALKAKIFTLEKTVPSGFWTWPEETVSHADYPPFVPFLMTWIYAFTGFNDYIITMILPILYAVFLVLFYSLMKKSFTRTYSLCAIFILGTTRQLVDYATIIHADFFLLVFVTIGFFYFSLYVRNRQKSHLLLSAIFFSSSIWIKNEAILFNGVFILHAFIFELKNSNSRREALTRLYETLVIIFCLSLPWLIFKHSAGMINSDMNLSCVTLNSVIKNLKDMPILLDLFQQEIFGPKKWNIFWIIFFAVLIWKRKNLKKREHIYEIHFILLSSIGYFLAYMFMTENNLFFYVNTTISRFMLHFTGLALIVLSFLIENETKKNFEE</sequence>
<evidence type="ECO:0000256" key="3">
    <source>
        <dbReference type="ARBA" id="ARBA00022676"/>
    </source>
</evidence>
<name>A0A0F0CMH0_9BACT</name>
<dbReference type="Pfam" id="PF13231">
    <property type="entry name" value="PMT_2"/>
    <property type="match status" value="1"/>
</dbReference>
<accession>A0A0F0CMH0</accession>
<feature type="domain" description="Glycosyltransferase RgtA/B/C/D-like" evidence="9">
    <location>
        <begin position="170"/>
        <end position="332"/>
    </location>
</feature>
<dbReference type="GO" id="GO:0005886">
    <property type="term" value="C:plasma membrane"/>
    <property type="evidence" value="ECO:0007669"/>
    <property type="project" value="UniProtKB-SubCell"/>
</dbReference>
<feature type="transmembrane region" description="Helical" evidence="8">
    <location>
        <begin position="68"/>
        <end position="87"/>
    </location>
</feature>
<keyword evidence="7 8" id="KW-0472">Membrane</keyword>
<evidence type="ECO:0000256" key="5">
    <source>
        <dbReference type="ARBA" id="ARBA00022692"/>
    </source>
</evidence>
<feature type="transmembrane region" description="Helical" evidence="8">
    <location>
        <begin position="313"/>
        <end position="333"/>
    </location>
</feature>
<evidence type="ECO:0000256" key="6">
    <source>
        <dbReference type="ARBA" id="ARBA00022989"/>
    </source>
</evidence>
<dbReference type="InterPro" id="IPR050297">
    <property type="entry name" value="LipidA_mod_glycosyltrf_83"/>
</dbReference>
<feature type="transmembrane region" description="Helical" evidence="8">
    <location>
        <begin position="35"/>
        <end position="56"/>
    </location>
</feature>
<keyword evidence="2" id="KW-1003">Cell membrane</keyword>
<dbReference type="EMBL" id="JYNY01000350">
    <property type="protein sequence ID" value="KJJ84462.1"/>
    <property type="molecule type" value="Genomic_DNA"/>
</dbReference>
<dbReference type="Proteomes" id="UP000033428">
    <property type="component" value="Unassembled WGS sequence"/>
</dbReference>
<proteinExistence type="predicted"/>
<organism evidence="10 11">
    <name type="scientific">Candidatus Omnitrophus magneticus</name>
    <dbReference type="NCBI Taxonomy" id="1609969"/>
    <lineage>
        <taxon>Bacteria</taxon>
        <taxon>Pseudomonadati</taxon>
        <taxon>Candidatus Omnitrophota</taxon>
        <taxon>Candidatus Omnitrophus</taxon>
    </lineage>
</organism>
<comment type="caution">
    <text evidence="10">The sequence shown here is derived from an EMBL/GenBank/DDBJ whole genome shotgun (WGS) entry which is preliminary data.</text>
</comment>
<keyword evidence="4" id="KW-0808">Transferase</keyword>
<dbReference type="PANTHER" id="PTHR33908:SF11">
    <property type="entry name" value="MEMBRANE PROTEIN"/>
    <property type="match status" value="1"/>
</dbReference>
<evidence type="ECO:0000313" key="10">
    <source>
        <dbReference type="EMBL" id="KJJ84462.1"/>
    </source>
</evidence>
<feature type="transmembrane region" description="Helical" evidence="8">
    <location>
        <begin position="240"/>
        <end position="261"/>
    </location>
</feature>
<evidence type="ECO:0000256" key="1">
    <source>
        <dbReference type="ARBA" id="ARBA00004651"/>
    </source>
</evidence>
<keyword evidence="3" id="KW-0328">Glycosyltransferase</keyword>
<feature type="transmembrane region" description="Helical" evidence="8">
    <location>
        <begin position="281"/>
        <end position="301"/>
    </location>
</feature>
<evidence type="ECO:0000256" key="7">
    <source>
        <dbReference type="ARBA" id="ARBA00023136"/>
    </source>
</evidence>
<comment type="subcellular location">
    <subcellularLocation>
        <location evidence="1">Cell membrane</location>
        <topology evidence="1">Multi-pass membrane protein</topology>
    </subcellularLocation>
</comment>
<reference evidence="10 11" key="1">
    <citation type="submission" date="2015-02" db="EMBL/GenBank/DDBJ databases">
        <title>Single-cell genomics of uncultivated deep-branching MTB reveals a conserved set of magnetosome genes.</title>
        <authorList>
            <person name="Kolinko S."/>
            <person name="Richter M."/>
            <person name="Glockner F.O."/>
            <person name="Brachmann A."/>
            <person name="Schuler D."/>
        </authorList>
    </citation>
    <scope>NUCLEOTIDE SEQUENCE [LARGE SCALE GENOMIC DNA]</scope>
    <source>
        <strain evidence="10">SKK-01</strain>
    </source>
</reference>
<feature type="transmembrane region" description="Helical" evidence="8">
    <location>
        <begin position="434"/>
        <end position="454"/>
    </location>
</feature>
<evidence type="ECO:0000256" key="8">
    <source>
        <dbReference type="SAM" id="Phobius"/>
    </source>
</evidence>